<name>A0AAE3SIJ8_9BACT</name>
<evidence type="ECO:0000313" key="2">
    <source>
        <dbReference type="Proteomes" id="UP001207408"/>
    </source>
</evidence>
<keyword evidence="2" id="KW-1185">Reference proteome</keyword>
<dbReference type="InterPro" id="IPR025345">
    <property type="entry name" value="DUF4249"/>
</dbReference>
<accession>A0AAE3SIJ8</accession>
<comment type="caution">
    <text evidence="1">The sequence shown here is derived from an EMBL/GenBank/DDBJ whole genome shotgun (WGS) entry which is preliminary data.</text>
</comment>
<organism evidence="1 2">
    <name type="scientific">Plebeiibacterium marinum</name>
    <dbReference type="NCBI Taxonomy" id="2992111"/>
    <lineage>
        <taxon>Bacteria</taxon>
        <taxon>Pseudomonadati</taxon>
        <taxon>Bacteroidota</taxon>
        <taxon>Bacteroidia</taxon>
        <taxon>Marinilabiliales</taxon>
        <taxon>Marinilabiliaceae</taxon>
        <taxon>Plebeiibacterium</taxon>
    </lineage>
</organism>
<evidence type="ECO:0000313" key="1">
    <source>
        <dbReference type="EMBL" id="MCW3804785.1"/>
    </source>
</evidence>
<dbReference type="EMBL" id="JAPDPI010000005">
    <property type="protein sequence ID" value="MCW3804785.1"/>
    <property type="molecule type" value="Genomic_DNA"/>
</dbReference>
<sequence length="314" mass="35798">MMIKEKGAIWFFLLLLGFVFSSCEKSLDYQIQNQKSRLVMYSFPMADSAMNLHVSYTTDILSLQNYNKVTGAHATIRINNQIVSESVYSTEEDMMMLEDVVVKRHDTVNVVVSVNDSTVISAETIVPVAAQIISVDTARVMEFNDENTEEEMLKCELGIYDAASIRNYYQVKVEAYTYTEVEGQNSCQVETVDIIEQDKVFLASDYEAVLIADIDYQSTFEDYLFNGQYYTVSFLIPNQYLSPSDGVKRKTLHFYLYSLSPEYYKYVRSVAEQEAFREDPFYEQSNVYSNVSNGLGLVGGLAFDVDSVSVFDLQ</sequence>
<protein>
    <submittedName>
        <fullName evidence="1">DUF4249 domain-containing protein</fullName>
    </submittedName>
</protein>
<dbReference type="Proteomes" id="UP001207408">
    <property type="component" value="Unassembled WGS sequence"/>
</dbReference>
<reference evidence="1" key="1">
    <citation type="submission" date="2022-10" db="EMBL/GenBank/DDBJ databases">
        <authorList>
            <person name="Yu W.X."/>
        </authorList>
    </citation>
    <scope>NUCLEOTIDE SEQUENCE</scope>
    <source>
        <strain evidence="1">D04</strain>
    </source>
</reference>
<dbReference type="PROSITE" id="PS51257">
    <property type="entry name" value="PROKAR_LIPOPROTEIN"/>
    <property type="match status" value="1"/>
</dbReference>
<dbReference type="RefSeq" id="WP_301198007.1">
    <property type="nucleotide sequence ID" value="NZ_JAPDPI010000005.1"/>
</dbReference>
<proteinExistence type="predicted"/>
<gene>
    <name evidence="1" type="ORF">OM074_04050</name>
</gene>
<dbReference type="AlphaFoldDB" id="A0AAE3SIJ8"/>
<dbReference type="Pfam" id="PF14054">
    <property type="entry name" value="DUF4249"/>
    <property type="match status" value="1"/>
</dbReference>